<reference evidence="1 2" key="1">
    <citation type="journal article" date="2014" name="Nat. Genet.">
        <title>Genome sequence of the hot pepper provides insights into the evolution of pungency in Capsicum species.</title>
        <authorList>
            <person name="Kim S."/>
            <person name="Park M."/>
            <person name="Yeom S.I."/>
            <person name="Kim Y.M."/>
            <person name="Lee J.M."/>
            <person name="Lee H.A."/>
            <person name="Seo E."/>
            <person name="Choi J."/>
            <person name="Cheong K."/>
            <person name="Kim K.T."/>
            <person name="Jung K."/>
            <person name="Lee G.W."/>
            <person name="Oh S.K."/>
            <person name="Bae C."/>
            <person name="Kim S.B."/>
            <person name="Lee H.Y."/>
            <person name="Kim S.Y."/>
            <person name="Kim M.S."/>
            <person name="Kang B.C."/>
            <person name="Jo Y.D."/>
            <person name="Yang H.B."/>
            <person name="Jeong H.J."/>
            <person name="Kang W.H."/>
            <person name="Kwon J.K."/>
            <person name="Shin C."/>
            <person name="Lim J.Y."/>
            <person name="Park J.H."/>
            <person name="Huh J.H."/>
            <person name="Kim J.S."/>
            <person name="Kim B.D."/>
            <person name="Cohen O."/>
            <person name="Paran I."/>
            <person name="Suh M.C."/>
            <person name="Lee S.B."/>
            <person name="Kim Y.K."/>
            <person name="Shin Y."/>
            <person name="Noh S.J."/>
            <person name="Park J."/>
            <person name="Seo Y.S."/>
            <person name="Kwon S.Y."/>
            <person name="Kim H.A."/>
            <person name="Park J.M."/>
            <person name="Kim H.J."/>
            <person name="Choi S.B."/>
            <person name="Bosland P.W."/>
            <person name="Reeves G."/>
            <person name="Jo S.H."/>
            <person name="Lee B.W."/>
            <person name="Cho H.T."/>
            <person name="Choi H.S."/>
            <person name="Lee M.S."/>
            <person name="Yu Y."/>
            <person name="Do Choi Y."/>
            <person name="Park B.S."/>
            <person name="van Deynze A."/>
            <person name="Ashrafi H."/>
            <person name="Hill T."/>
            <person name="Kim W.T."/>
            <person name="Pai H.S."/>
            <person name="Ahn H.K."/>
            <person name="Yeam I."/>
            <person name="Giovannoni J.J."/>
            <person name="Rose J.K."/>
            <person name="Sorensen I."/>
            <person name="Lee S.J."/>
            <person name="Kim R.W."/>
            <person name="Choi I.Y."/>
            <person name="Choi B.S."/>
            <person name="Lim J.S."/>
            <person name="Lee Y.H."/>
            <person name="Choi D."/>
        </authorList>
    </citation>
    <scope>NUCLEOTIDE SEQUENCE [LARGE SCALE GENOMIC DNA]</scope>
    <source>
        <strain evidence="2">cv. CM334</strain>
    </source>
</reference>
<comment type="caution">
    <text evidence="1">The sequence shown here is derived from an EMBL/GenBank/DDBJ whole genome shotgun (WGS) entry which is preliminary data.</text>
</comment>
<accession>A0A2G2Z2U5</accession>
<protein>
    <submittedName>
        <fullName evidence="1">Uncharacterized protein</fullName>
    </submittedName>
</protein>
<dbReference type="EMBL" id="AYRZ02000007">
    <property type="protein sequence ID" value="PHT76299.1"/>
    <property type="molecule type" value="Genomic_DNA"/>
</dbReference>
<gene>
    <name evidence="1" type="ORF">T459_19821</name>
</gene>
<reference evidence="1 2" key="2">
    <citation type="journal article" date="2017" name="Genome Biol.">
        <title>New reference genome sequences of hot pepper reveal the massive evolution of plant disease-resistance genes by retroduplication.</title>
        <authorList>
            <person name="Kim S."/>
            <person name="Park J."/>
            <person name="Yeom S.I."/>
            <person name="Kim Y.M."/>
            <person name="Seo E."/>
            <person name="Kim K.T."/>
            <person name="Kim M.S."/>
            <person name="Lee J.M."/>
            <person name="Cheong K."/>
            <person name="Shin H.S."/>
            <person name="Kim S.B."/>
            <person name="Han K."/>
            <person name="Lee J."/>
            <person name="Park M."/>
            <person name="Lee H.A."/>
            <person name="Lee H.Y."/>
            <person name="Lee Y."/>
            <person name="Oh S."/>
            <person name="Lee J.H."/>
            <person name="Choi E."/>
            <person name="Choi E."/>
            <person name="Lee S.E."/>
            <person name="Jeon J."/>
            <person name="Kim H."/>
            <person name="Choi G."/>
            <person name="Song H."/>
            <person name="Lee J."/>
            <person name="Lee S.C."/>
            <person name="Kwon J.K."/>
            <person name="Lee H.Y."/>
            <person name="Koo N."/>
            <person name="Hong Y."/>
            <person name="Kim R.W."/>
            <person name="Kang W.H."/>
            <person name="Huh J.H."/>
            <person name="Kang B.C."/>
            <person name="Yang T.J."/>
            <person name="Lee Y.H."/>
            <person name="Bennetzen J.L."/>
            <person name="Choi D."/>
        </authorList>
    </citation>
    <scope>NUCLEOTIDE SEQUENCE [LARGE SCALE GENOMIC DNA]</scope>
    <source>
        <strain evidence="2">cv. CM334</strain>
    </source>
</reference>
<dbReference type="AlphaFoldDB" id="A0A2G2Z2U5"/>
<sequence length="76" mass="8830">MTRRFTNQRNLVKPGKTRFATTFLTLQSMFKQKSNLRTMFISEKWNNSKFANEVLGKESCTDNAFIPLLDQCCLCS</sequence>
<name>A0A2G2Z2U5_CAPAN</name>
<dbReference type="Gramene" id="PHT76299">
    <property type="protein sequence ID" value="PHT76299"/>
    <property type="gene ID" value="T459_19821"/>
</dbReference>
<evidence type="ECO:0000313" key="1">
    <source>
        <dbReference type="EMBL" id="PHT76299.1"/>
    </source>
</evidence>
<proteinExistence type="predicted"/>
<dbReference type="Proteomes" id="UP000222542">
    <property type="component" value="Unassembled WGS sequence"/>
</dbReference>
<keyword evidence="2" id="KW-1185">Reference proteome</keyword>
<evidence type="ECO:0000313" key="2">
    <source>
        <dbReference type="Proteomes" id="UP000222542"/>
    </source>
</evidence>
<dbReference type="OMA" id="FISEKWN"/>
<organism evidence="1 2">
    <name type="scientific">Capsicum annuum</name>
    <name type="common">Capsicum pepper</name>
    <dbReference type="NCBI Taxonomy" id="4072"/>
    <lineage>
        <taxon>Eukaryota</taxon>
        <taxon>Viridiplantae</taxon>
        <taxon>Streptophyta</taxon>
        <taxon>Embryophyta</taxon>
        <taxon>Tracheophyta</taxon>
        <taxon>Spermatophyta</taxon>
        <taxon>Magnoliopsida</taxon>
        <taxon>eudicotyledons</taxon>
        <taxon>Gunneridae</taxon>
        <taxon>Pentapetalae</taxon>
        <taxon>asterids</taxon>
        <taxon>lamiids</taxon>
        <taxon>Solanales</taxon>
        <taxon>Solanaceae</taxon>
        <taxon>Solanoideae</taxon>
        <taxon>Capsiceae</taxon>
        <taxon>Capsicum</taxon>
    </lineage>
</organism>